<accession>A0A917CCY8</accession>
<dbReference type="RefSeq" id="WP_188363686.1">
    <property type="nucleotide sequence ID" value="NZ_BAABJF010000011.1"/>
</dbReference>
<dbReference type="Proteomes" id="UP000605253">
    <property type="component" value="Unassembled WGS sequence"/>
</dbReference>
<keyword evidence="1" id="KW-0732">Signal</keyword>
<dbReference type="GO" id="GO:0008195">
    <property type="term" value="F:phosphatidate phosphatase activity"/>
    <property type="evidence" value="ECO:0007669"/>
    <property type="project" value="InterPro"/>
</dbReference>
<evidence type="ECO:0000313" key="4">
    <source>
        <dbReference type="Proteomes" id="UP000605253"/>
    </source>
</evidence>
<dbReference type="PANTHER" id="PTHR28208:SF3">
    <property type="entry name" value="PHOSPHATIDATE PHOSPHATASE APP1"/>
    <property type="match status" value="1"/>
</dbReference>
<name>A0A917CCY8_9GAMM</name>
<protein>
    <recommendedName>
        <fullName evidence="2">Phosphatidate phosphatase APP1 catalytic domain-containing protein</fullName>
    </recommendedName>
</protein>
<evidence type="ECO:0000259" key="2">
    <source>
        <dbReference type="Pfam" id="PF09949"/>
    </source>
</evidence>
<evidence type="ECO:0000313" key="3">
    <source>
        <dbReference type="EMBL" id="GGF83648.1"/>
    </source>
</evidence>
<keyword evidence="4" id="KW-1185">Reference proteome</keyword>
<dbReference type="Pfam" id="PF09949">
    <property type="entry name" value="APP1_cat"/>
    <property type="match status" value="1"/>
</dbReference>
<dbReference type="EMBL" id="BMEO01000001">
    <property type="protein sequence ID" value="GGF83648.1"/>
    <property type="molecule type" value="Genomic_DNA"/>
</dbReference>
<dbReference type="AlphaFoldDB" id="A0A917CCY8"/>
<sequence length="380" mass="43432">MMFVRCAVSLILLLTFLSAAAANNKTEKQTMRDQEHVTFYPSYGYLDDDQWRIPLRVWVHEHDGWFGRQLSKLSKRVVRNKAGLEQLSVDQQAMFRMRFKDFVADSESFEAVHIRFDGDPESEIMRLQSVEGDKRTDFNGLLLAELTLSQERAKTLLAAQQSNNGWLTFEAVGKDHVGAGRIQLIKPVGHSVISDIDDTLKITEITEGEAVVMMNTFFKPFQPVPQMQALFKTFDEGTAFHYVSGGPWQMFQPLSEFLFSDIVGFPHGSVHMKNVRLHLLEGETYGDFYRLIKLGSKASEKQKIRQITEIFSHFPQRMFTLIGDSGEHDPEVFAHIREQFPDQVKTIFIRDVLNDAENNADRFKGMEVIEAESVLIDADG</sequence>
<dbReference type="InterPro" id="IPR052935">
    <property type="entry name" value="Mg2+_PAP"/>
</dbReference>
<reference evidence="3" key="1">
    <citation type="journal article" date="2014" name="Int. J. Syst. Evol. Microbiol.">
        <title>Complete genome sequence of Corynebacterium casei LMG S-19264T (=DSM 44701T), isolated from a smear-ripened cheese.</title>
        <authorList>
            <consortium name="US DOE Joint Genome Institute (JGI-PGF)"/>
            <person name="Walter F."/>
            <person name="Albersmeier A."/>
            <person name="Kalinowski J."/>
            <person name="Ruckert C."/>
        </authorList>
    </citation>
    <scope>NUCLEOTIDE SEQUENCE</scope>
    <source>
        <strain evidence="3">CGMCC 1.12181</strain>
    </source>
</reference>
<organism evidence="3 4">
    <name type="scientific">Marinicella pacifica</name>
    <dbReference type="NCBI Taxonomy" id="1171543"/>
    <lineage>
        <taxon>Bacteria</taxon>
        <taxon>Pseudomonadati</taxon>
        <taxon>Pseudomonadota</taxon>
        <taxon>Gammaproteobacteria</taxon>
        <taxon>Lysobacterales</taxon>
        <taxon>Marinicellaceae</taxon>
        <taxon>Marinicella</taxon>
    </lineage>
</organism>
<feature type="signal peptide" evidence="1">
    <location>
        <begin position="1"/>
        <end position="21"/>
    </location>
</feature>
<feature type="domain" description="Phosphatidate phosphatase APP1 catalytic" evidence="2">
    <location>
        <begin position="191"/>
        <end position="351"/>
    </location>
</feature>
<proteinExistence type="predicted"/>
<feature type="chain" id="PRO_5036895361" description="Phosphatidate phosphatase APP1 catalytic domain-containing protein" evidence="1">
    <location>
        <begin position="22"/>
        <end position="380"/>
    </location>
</feature>
<gene>
    <name evidence="3" type="ORF">GCM10011365_00770</name>
</gene>
<evidence type="ECO:0000256" key="1">
    <source>
        <dbReference type="SAM" id="SignalP"/>
    </source>
</evidence>
<reference evidence="3" key="2">
    <citation type="submission" date="2020-09" db="EMBL/GenBank/DDBJ databases">
        <authorList>
            <person name="Sun Q."/>
            <person name="Zhou Y."/>
        </authorList>
    </citation>
    <scope>NUCLEOTIDE SEQUENCE</scope>
    <source>
        <strain evidence="3">CGMCC 1.12181</strain>
    </source>
</reference>
<dbReference type="PANTHER" id="PTHR28208">
    <property type="entry name" value="PHOSPHATIDATE PHOSPHATASE APP1"/>
    <property type="match status" value="1"/>
</dbReference>
<comment type="caution">
    <text evidence="3">The sequence shown here is derived from an EMBL/GenBank/DDBJ whole genome shotgun (WGS) entry which is preliminary data.</text>
</comment>
<dbReference type="InterPro" id="IPR019236">
    <property type="entry name" value="APP1_cat"/>
</dbReference>